<dbReference type="PANTHER" id="PTHR31299:SF0">
    <property type="entry name" value="ESTERASE, PUTATIVE (AFU_ORTHOLOGUE AFUA_1G05850)-RELATED"/>
    <property type="match status" value="1"/>
</dbReference>
<gene>
    <name evidence="1" type="ORF">MHY01S_30360</name>
</gene>
<dbReference type="InterPro" id="IPR007815">
    <property type="entry name" value="Emycin_Estase"/>
</dbReference>
<organism evidence="1 2">
    <name type="scientific">Meiothermus hypogaeus NBRC 106114</name>
    <dbReference type="NCBI Taxonomy" id="1227553"/>
    <lineage>
        <taxon>Bacteria</taxon>
        <taxon>Thermotogati</taxon>
        <taxon>Deinococcota</taxon>
        <taxon>Deinococci</taxon>
        <taxon>Thermales</taxon>
        <taxon>Thermaceae</taxon>
        <taxon>Meiothermus</taxon>
    </lineage>
</organism>
<comment type="caution">
    <text evidence="1">The sequence shown here is derived from an EMBL/GenBank/DDBJ whole genome shotgun (WGS) entry which is preliminary data.</text>
</comment>
<accession>A0A511R5J1</accession>
<evidence type="ECO:0000313" key="1">
    <source>
        <dbReference type="EMBL" id="GEM84870.1"/>
    </source>
</evidence>
<dbReference type="Gene3D" id="3.40.1660.10">
    <property type="entry name" value="EreA-like (biosynthetic domain)"/>
    <property type="match status" value="2"/>
</dbReference>
<evidence type="ECO:0008006" key="3">
    <source>
        <dbReference type="Google" id="ProtNLM"/>
    </source>
</evidence>
<evidence type="ECO:0000313" key="2">
    <source>
        <dbReference type="Proteomes" id="UP000321197"/>
    </source>
</evidence>
<dbReference type="Proteomes" id="UP000321197">
    <property type="component" value="Unassembled WGS sequence"/>
</dbReference>
<dbReference type="EMBL" id="BJXL01000140">
    <property type="protein sequence ID" value="GEM84870.1"/>
    <property type="molecule type" value="Genomic_DNA"/>
</dbReference>
<dbReference type="SUPFAM" id="SSF159501">
    <property type="entry name" value="EreA/ChaN-like"/>
    <property type="match status" value="1"/>
</dbReference>
<dbReference type="InterPro" id="IPR052036">
    <property type="entry name" value="Hydrolase/PRTase-associated"/>
</dbReference>
<proteinExistence type="predicted"/>
<reference evidence="1 2" key="1">
    <citation type="submission" date="2019-07" db="EMBL/GenBank/DDBJ databases">
        <title>Whole genome shotgun sequence of Meiothermus hypogaeus NBRC 106114.</title>
        <authorList>
            <person name="Hosoyama A."/>
            <person name="Uohara A."/>
            <person name="Ohji S."/>
            <person name="Ichikawa N."/>
        </authorList>
    </citation>
    <scope>NUCLEOTIDE SEQUENCE [LARGE SCALE GENOMIC DNA]</scope>
    <source>
        <strain evidence="1 2">NBRC 106114</strain>
    </source>
</reference>
<sequence>MTWGRGASRWLRPLWRLVRFLSSLRGFLLLCALALLAALALDLANRPVVAQLRGEAHPVSGSPTALSPADKAYLRRLVGNARVVGLGEGSHGTKEIFEYKASIIRFLVEEMGFSVLGMEAPDDPVANGIVQAGLPDAGELAARNMFPGTRELAGLLGWMARYRQQHPDRPLDLFGFDAAFDQPSWIPRFIILDDGTRDRLMAETIITVLEKEYPGRKAVLWAHNGHVAFPERAIYPLRGSPMGWYLRQRYGGGYFALATTFYSGRVLAMWPQLPGVGQERVAMPIFPTLPGTADSAFHRAFGGDFLLDLRAVRPDSPLGRWLRRPQLIKAIGSSYVPLLLGSSPATLPDYFDALLFVDKTTAAEPLR</sequence>
<dbReference type="PANTHER" id="PTHR31299">
    <property type="entry name" value="ESTERASE, PUTATIVE (AFU_ORTHOLOGUE AFUA_1G05850)-RELATED"/>
    <property type="match status" value="1"/>
</dbReference>
<dbReference type="Pfam" id="PF05139">
    <property type="entry name" value="Erythro_esteras"/>
    <property type="match status" value="1"/>
</dbReference>
<name>A0A511R5J1_9DEIN</name>
<protein>
    <recommendedName>
        <fullName evidence="3">Erythromycin esterase</fullName>
    </recommendedName>
</protein>
<dbReference type="CDD" id="cd14728">
    <property type="entry name" value="Ere-like"/>
    <property type="match status" value="1"/>
</dbReference>
<dbReference type="GO" id="GO:0046677">
    <property type="term" value="P:response to antibiotic"/>
    <property type="evidence" value="ECO:0007669"/>
    <property type="project" value="InterPro"/>
</dbReference>
<dbReference type="AlphaFoldDB" id="A0A511R5J1"/>